<accession>A0ABD3USH2</accession>
<keyword evidence="1" id="KW-0812">Transmembrane</keyword>
<dbReference type="InterPro" id="IPR029044">
    <property type="entry name" value="Nucleotide-diphossugar_trans"/>
</dbReference>
<dbReference type="Proteomes" id="UP001634394">
    <property type="component" value="Unassembled WGS sequence"/>
</dbReference>
<reference evidence="3 4" key="1">
    <citation type="submission" date="2024-11" db="EMBL/GenBank/DDBJ databases">
        <title>Chromosome-level genome assembly of the freshwater bivalve Anodonta woodiana.</title>
        <authorList>
            <person name="Chen X."/>
        </authorList>
    </citation>
    <scope>NUCLEOTIDE SEQUENCE [LARGE SCALE GENOMIC DNA]</scope>
    <source>
        <strain evidence="3">MN2024</strain>
        <tissue evidence="3">Gills</tissue>
    </source>
</reference>
<dbReference type="NCBIfam" id="TIGR04282">
    <property type="entry name" value="glyco_like_cofC"/>
    <property type="match status" value="1"/>
</dbReference>
<feature type="domain" description="Glycosyltransferase 2-like" evidence="2">
    <location>
        <begin position="273"/>
        <end position="369"/>
    </location>
</feature>
<dbReference type="Pfam" id="PF00535">
    <property type="entry name" value="Glycos_transf_2"/>
    <property type="match status" value="1"/>
</dbReference>
<dbReference type="SUPFAM" id="SSF53448">
    <property type="entry name" value="Nucleotide-diphospho-sugar transferases"/>
    <property type="match status" value="2"/>
</dbReference>
<proteinExistence type="predicted"/>
<keyword evidence="1" id="KW-1133">Transmembrane helix</keyword>
<evidence type="ECO:0000256" key="1">
    <source>
        <dbReference type="SAM" id="Phobius"/>
    </source>
</evidence>
<dbReference type="Pfam" id="PF09837">
    <property type="entry name" value="DUF2064"/>
    <property type="match status" value="1"/>
</dbReference>
<evidence type="ECO:0000259" key="2">
    <source>
        <dbReference type="Pfam" id="PF00535"/>
    </source>
</evidence>
<dbReference type="AlphaFoldDB" id="A0ABD3USH2"/>
<comment type="caution">
    <text evidence="3">The sequence shown here is derived from an EMBL/GenBank/DDBJ whole genome shotgun (WGS) entry which is preliminary data.</text>
</comment>
<dbReference type="InterPro" id="IPR026461">
    <property type="entry name" value="Trfase_2_rSAM/seldom_assoc"/>
</dbReference>
<dbReference type="InterPro" id="IPR018641">
    <property type="entry name" value="Trfase_1_rSAM/seldom-assoc"/>
</dbReference>
<protein>
    <recommendedName>
        <fullName evidence="2">Glycosyltransferase 2-like domain-containing protein</fullName>
    </recommendedName>
</protein>
<sequence length="526" mass="58935">MSDVQLGNKHASFKPLLNKYTYHFGVASCILVIGSFSYLIWLQKNRRKREIVLFTRYPAFGVTKTRLVPELGSVGASVAQTYMTEHILSTLKDLPVACHSLDVTVQYNGGTREDILYWLERRTKGMNIDFKPQKGEGLGVKLKNAVKESFSKGHDYVIVIGGDIPGISKEILLEAVTHLNTSADMVLGKAADGGYYLVGFSKLATRYIDDIFSDISWGTSEVFSQQVLQAQQLGAKLGILTTVLQDVDNPEDLCVFEKYVGVSIQNLKHPRWSIVIPTVNEGENIERTLLNLVQRCSSTTKLAEIIISDGGSTDNTVEKIKGFIATSPVPVKLIHSDPGRGIQLRAGAEQAVGEYLLFLHGDTTVPKGFDKLAEQCLLKPGNVAGAFLFDLDIFHQDKCPETDQDSSWFKLKMKWIVSITRWRGRRRELPFGDQGLFMRRKTYEQVGGFQPLYLMEDYIMVKKLHLIGHVVIADGDPVITSSRRWRTRGLIKTTGLNQLIILAYTLGVHPNTLARWYYGDRLKKTS</sequence>
<name>A0ABD3USH2_SINWO</name>
<dbReference type="PANTHER" id="PTHR36529:SF1">
    <property type="entry name" value="GLYCOSYLTRANSFERASE"/>
    <property type="match status" value="1"/>
</dbReference>
<organism evidence="3 4">
    <name type="scientific">Sinanodonta woodiana</name>
    <name type="common">Chinese pond mussel</name>
    <name type="synonym">Anodonta woodiana</name>
    <dbReference type="NCBI Taxonomy" id="1069815"/>
    <lineage>
        <taxon>Eukaryota</taxon>
        <taxon>Metazoa</taxon>
        <taxon>Spiralia</taxon>
        <taxon>Lophotrochozoa</taxon>
        <taxon>Mollusca</taxon>
        <taxon>Bivalvia</taxon>
        <taxon>Autobranchia</taxon>
        <taxon>Heteroconchia</taxon>
        <taxon>Palaeoheterodonta</taxon>
        <taxon>Unionida</taxon>
        <taxon>Unionoidea</taxon>
        <taxon>Unionidae</taxon>
        <taxon>Unioninae</taxon>
        <taxon>Sinanodonta</taxon>
    </lineage>
</organism>
<gene>
    <name evidence="3" type="ORF">ACJMK2_016081</name>
</gene>
<dbReference type="EMBL" id="JBJQND010000015">
    <property type="protein sequence ID" value="KAL3852444.1"/>
    <property type="molecule type" value="Genomic_DNA"/>
</dbReference>
<dbReference type="PANTHER" id="PTHR36529">
    <property type="entry name" value="SLL1095 PROTEIN"/>
    <property type="match status" value="1"/>
</dbReference>
<dbReference type="CDD" id="cd02522">
    <property type="entry name" value="GT_2_like_a"/>
    <property type="match status" value="1"/>
</dbReference>
<keyword evidence="1" id="KW-0472">Membrane</keyword>
<evidence type="ECO:0000313" key="3">
    <source>
        <dbReference type="EMBL" id="KAL3852444.1"/>
    </source>
</evidence>
<dbReference type="Gene3D" id="3.90.550.10">
    <property type="entry name" value="Spore Coat Polysaccharide Biosynthesis Protein SpsA, Chain A"/>
    <property type="match status" value="2"/>
</dbReference>
<keyword evidence="4" id="KW-1185">Reference proteome</keyword>
<dbReference type="NCBIfam" id="TIGR04283">
    <property type="entry name" value="glyco_like_mftF"/>
    <property type="match status" value="1"/>
</dbReference>
<dbReference type="InterPro" id="IPR001173">
    <property type="entry name" value="Glyco_trans_2-like"/>
</dbReference>
<evidence type="ECO:0000313" key="4">
    <source>
        <dbReference type="Proteomes" id="UP001634394"/>
    </source>
</evidence>
<feature type="transmembrane region" description="Helical" evidence="1">
    <location>
        <begin position="20"/>
        <end position="41"/>
    </location>
</feature>